<evidence type="ECO:0000313" key="2">
    <source>
        <dbReference type="Proteomes" id="UP000032841"/>
    </source>
</evidence>
<dbReference type="RefSeq" id="WP_003459882.1">
    <property type="nucleotide sequence ID" value="NZ_HG916826.1"/>
</dbReference>
<dbReference type="EMBL" id="HG916826">
    <property type="protein sequence ID" value="CDM40284.1"/>
    <property type="molecule type" value="Genomic_DNA"/>
</dbReference>
<evidence type="ECO:0000313" key="1">
    <source>
        <dbReference type="EMBL" id="CDM40284.1"/>
    </source>
</evidence>
<dbReference type="KEGG" id="ppse:BN5_1698"/>
<dbReference type="AlphaFoldDB" id="W6REK8"/>
<organism evidence="1 2">
    <name type="scientific">Ectopseudomonas oleovorans (strain CECT 5344)</name>
    <name type="common">Pseudomonas pseudoalcaligenes</name>
    <dbReference type="NCBI Taxonomy" id="1182590"/>
    <lineage>
        <taxon>Bacteria</taxon>
        <taxon>Pseudomonadati</taxon>
        <taxon>Pseudomonadota</taxon>
        <taxon>Gammaproteobacteria</taxon>
        <taxon>Pseudomonadales</taxon>
        <taxon>Pseudomonadaceae</taxon>
        <taxon>Ectopseudomonas</taxon>
    </lineage>
</organism>
<name>W6REK8_ECTO5</name>
<dbReference type="Proteomes" id="UP000032841">
    <property type="component" value="Chromosome"/>
</dbReference>
<proteinExistence type="predicted"/>
<reference evidence="1 2" key="1">
    <citation type="submission" date="2013-11" db="EMBL/GenBank/DDBJ databases">
        <title>Complete genome sequence of the cyanide-degrading bacterium Pseudomonas pseudoalcaligenes CECT 5344.</title>
        <authorList>
            <person name="Wibberg D."/>
            <person name="Puehler A."/>
            <person name="Schlueter A."/>
        </authorList>
    </citation>
    <scope>NUCLEOTIDE SEQUENCE [LARGE SCALE GENOMIC DNA]</scope>
    <source>
        <strain evidence="2">CECT 5344</strain>
    </source>
</reference>
<accession>W6REK8</accession>
<protein>
    <submittedName>
        <fullName evidence="1">Uncharacterized protein</fullName>
    </submittedName>
</protein>
<dbReference type="HOGENOM" id="CLU_1546318_0_0_6"/>
<sequence>MQDFNRYLVELLREEAASARGQAEALRASLRYRLGSLLLQLWPPSLQSFNALWRFIRTYRKGGNGRSASGRSAAFVGVPAQARAFDVWALGVALQEGEQVFEWPEAQAQQLACCLDNERPAVLILGILTPALCRRLARLRLSGCKVHWRPALAVEHDPALLAYALAHMDGERL</sequence>
<gene>
    <name evidence="1" type="ORF">BN5_1698</name>
</gene>